<dbReference type="InterPro" id="IPR050696">
    <property type="entry name" value="FtsA/MreB"/>
</dbReference>
<dbReference type="GO" id="GO:0032153">
    <property type="term" value="C:cell division site"/>
    <property type="evidence" value="ECO:0007669"/>
    <property type="project" value="UniProtKB-UniRule"/>
</dbReference>
<protein>
    <recommendedName>
        <fullName evidence="5 6">Cell division protein FtsA</fullName>
    </recommendedName>
</protein>
<dbReference type="InterPro" id="IPR020823">
    <property type="entry name" value="Cell_div_FtsA"/>
</dbReference>
<dbReference type="SMART" id="SM00842">
    <property type="entry name" value="FtsA"/>
    <property type="match status" value="1"/>
</dbReference>
<dbReference type="PANTHER" id="PTHR32432:SF4">
    <property type="entry name" value="CELL DIVISION PROTEIN FTSA"/>
    <property type="match status" value="1"/>
</dbReference>
<feature type="domain" description="SHS2" evidence="7">
    <location>
        <begin position="20"/>
        <end position="208"/>
    </location>
</feature>
<organism evidence="8 9">
    <name type="scientific">Candidatus Anaerobiospirillum pullicola</name>
    <dbReference type="NCBI Taxonomy" id="2838451"/>
    <lineage>
        <taxon>Bacteria</taxon>
        <taxon>Pseudomonadati</taxon>
        <taxon>Pseudomonadota</taxon>
        <taxon>Gammaproteobacteria</taxon>
        <taxon>Aeromonadales</taxon>
        <taxon>Succinivibrionaceae</taxon>
        <taxon>Anaerobiospirillum</taxon>
    </lineage>
</organism>
<dbReference type="InterPro" id="IPR043129">
    <property type="entry name" value="ATPase_NBD"/>
</dbReference>
<evidence type="ECO:0000256" key="2">
    <source>
        <dbReference type="ARBA" id="ARBA00022618"/>
    </source>
</evidence>
<evidence type="ECO:0000256" key="3">
    <source>
        <dbReference type="ARBA" id="ARBA00023136"/>
    </source>
</evidence>
<dbReference type="GO" id="GO:0043093">
    <property type="term" value="P:FtsZ-dependent cytokinesis"/>
    <property type="evidence" value="ECO:0007669"/>
    <property type="project" value="UniProtKB-UniRule"/>
</dbReference>
<reference evidence="8" key="2">
    <citation type="submission" date="2021-04" db="EMBL/GenBank/DDBJ databases">
        <authorList>
            <person name="Gilroy R."/>
        </authorList>
    </citation>
    <scope>NUCLEOTIDE SEQUENCE</scope>
    <source>
        <strain evidence="8">378</strain>
    </source>
</reference>
<accession>A0A948WYU1</accession>
<sequence length="445" mass="48563">MWFNKGAKARAKHANAQEPLLAMDIGSNKIRLIVGEVNDNGEVNVTYFDECPSDGVLNSSVSDIDKLSNKLSSLIESYEAETEQTFSQCVIGMSGIHIESINYSGEANVPTGKITEIDRNTAIDHAAMYKFSESQHLIHVVPQAYFTKRDNEVTNPIGMSSSYIKVNAHLITCNEDQENDLRAAFERLSSNISIDEVIYNGIAAADAVLSQEQKEIGVCLVDIGGGSTSVAVYDKGKLVMTFGLKLSGNSITQHVATKLNLPLRVAEFAKRTCGLAHPCLLEDGPEFYSVTPKGYSDPCLISVKELATNIGFELMDITRVVLNRVQGYYKETGQSLALGAGFVITGGVAKTVGIDLLIQATLKDDKVKTVVNIGKPRGVTYEGDEEEAAKLDSPEWATAIGLLRVAYSMEQDRQRRREAVDAYKSQSGTVAKTLSWIKAWLAKEF</sequence>
<name>A0A948WYU1_9GAMM</name>
<dbReference type="InterPro" id="IPR003494">
    <property type="entry name" value="SHS2_FtsA"/>
</dbReference>
<evidence type="ECO:0000256" key="4">
    <source>
        <dbReference type="ARBA" id="ARBA00023306"/>
    </source>
</evidence>
<dbReference type="GO" id="GO:0009898">
    <property type="term" value="C:cytoplasmic side of plasma membrane"/>
    <property type="evidence" value="ECO:0007669"/>
    <property type="project" value="UniProtKB-UniRule"/>
</dbReference>
<reference evidence="8" key="1">
    <citation type="journal article" date="2021" name="PeerJ">
        <title>Extensive microbial diversity within the chicken gut microbiome revealed by metagenomics and culture.</title>
        <authorList>
            <person name="Gilroy R."/>
            <person name="Ravi A."/>
            <person name="Getino M."/>
            <person name="Pursley I."/>
            <person name="Horton D.L."/>
            <person name="Alikhan N.F."/>
            <person name="Baker D."/>
            <person name="Gharbi K."/>
            <person name="Hall N."/>
            <person name="Watson M."/>
            <person name="Adriaenssens E.M."/>
            <person name="Foster-Nyarko E."/>
            <person name="Jarju S."/>
            <person name="Secka A."/>
            <person name="Antonio M."/>
            <person name="Oren A."/>
            <person name="Chaudhuri R.R."/>
            <person name="La Ragione R."/>
            <person name="Hildebrand F."/>
            <person name="Pallen M.J."/>
        </authorList>
    </citation>
    <scope>NUCLEOTIDE SEQUENCE</scope>
    <source>
        <strain evidence="8">378</strain>
    </source>
</reference>
<gene>
    <name evidence="5 8" type="primary">ftsA</name>
    <name evidence="8" type="ORF">H9847_04600</name>
</gene>
<comment type="function">
    <text evidence="5 6">Cell division protein that is involved in the assembly of the Z ring. May serve as a membrane anchor for the Z ring.</text>
</comment>
<dbReference type="PIRSF" id="PIRSF003101">
    <property type="entry name" value="FtsA"/>
    <property type="match status" value="1"/>
</dbReference>
<keyword evidence="1 5" id="KW-1003">Cell membrane</keyword>
<keyword evidence="4 5" id="KW-0131">Cell cycle</keyword>
<dbReference type="AlphaFoldDB" id="A0A948WYU1"/>
<keyword evidence="3 5" id="KW-0472">Membrane</keyword>
<dbReference type="Pfam" id="PF02491">
    <property type="entry name" value="SHS2_FTSA"/>
    <property type="match status" value="1"/>
</dbReference>
<dbReference type="HAMAP" id="MF_02033">
    <property type="entry name" value="FtsA"/>
    <property type="match status" value="1"/>
</dbReference>
<dbReference type="Pfam" id="PF14450">
    <property type="entry name" value="FtsA"/>
    <property type="match status" value="1"/>
</dbReference>
<dbReference type="Gene3D" id="3.30.420.40">
    <property type="match status" value="2"/>
</dbReference>
<evidence type="ECO:0000256" key="6">
    <source>
        <dbReference type="PIRNR" id="PIRNR003101"/>
    </source>
</evidence>
<dbReference type="Gene3D" id="3.30.1490.110">
    <property type="match status" value="1"/>
</dbReference>
<comment type="subcellular location">
    <subcellularLocation>
        <location evidence="5">Cell membrane</location>
        <topology evidence="5">Peripheral membrane protein</topology>
        <orientation evidence="5">Cytoplasmic side</orientation>
    </subcellularLocation>
    <text evidence="5">Localizes to the Z ring in an FtsZ-dependent manner. Targeted to the membrane through a conserved C-terminal amphipathic helix.</text>
</comment>
<comment type="caution">
    <text evidence="8">The sequence shown here is derived from an EMBL/GenBank/DDBJ whole genome shotgun (WGS) entry which is preliminary data.</text>
</comment>
<evidence type="ECO:0000259" key="7">
    <source>
        <dbReference type="SMART" id="SM00842"/>
    </source>
</evidence>
<comment type="similarity">
    <text evidence="5 6">Belongs to the FtsA/MreB family.</text>
</comment>
<dbReference type="SUPFAM" id="SSF53067">
    <property type="entry name" value="Actin-like ATPase domain"/>
    <property type="match status" value="2"/>
</dbReference>
<dbReference type="PANTHER" id="PTHR32432">
    <property type="entry name" value="CELL DIVISION PROTEIN FTSA-RELATED"/>
    <property type="match status" value="1"/>
</dbReference>
<keyword evidence="2 5" id="KW-0132">Cell division</keyword>
<dbReference type="NCBIfam" id="TIGR01174">
    <property type="entry name" value="ftsA"/>
    <property type="match status" value="1"/>
</dbReference>
<proteinExistence type="inferred from homology"/>
<evidence type="ECO:0000313" key="9">
    <source>
        <dbReference type="Proteomes" id="UP000733611"/>
    </source>
</evidence>
<dbReference type="Proteomes" id="UP000733611">
    <property type="component" value="Unassembled WGS sequence"/>
</dbReference>
<evidence type="ECO:0000313" key="8">
    <source>
        <dbReference type="EMBL" id="MBU3844138.1"/>
    </source>
</evidence>
<evidence type="ECO:0000256" key="5">
    <source>
        <dbReference type="HAMAP-Rule" id="MF_02033"/>
    </source>
</evidence>
<dbReference type="EMBL" id="JAHLFE010000092">
    <property type="protein sequence ID" value="MBU3844138.1"/>
    <property type="molecule type" value="Genomic_DNA"/>
</dbReference>
<evidence type="ECO:0000256" key="1">
    <source>
        <dbReference type="ARBA" id="ARBA00022475"/>
    </source>
</evidence>
<comment type="subunit">
    <text evidence="5">Self-interacts. Interacts with FtsZ.</text>
</comment>